<dbReference type="OrthoDB" id="10013795at2759"/>
<comment type="caution">
    <text evidence="2">The sequence shown here is derived from an EMBL/GenBank/DDBJ whole genome shotgun (WGS) entry which is preliminary data.</text>
</comment>
<accession>Q4THR7</accession>
<reference evidence="2" key="1">
    <citation type="journal article" date="2004" name="Nature">
        <title>Genome duplication in the teleost fish Tetraodon nigroviridis reveals the early vertebrate proto-karyotype.</title>
        <authorList>
            <person name="Jaillon O."/>
            <person name="Aury J.-M."/>
            <person name="Brunet F."/>
            <person name="Petit J.-L."/>
            <person name="Stange-Thomann N."/>
            <person name="Mauceli E."/>
            <person name="Bouneau L."/>
            <person name="Fischer C."/>
            <person name="Ozouf-Costaz C."/>
            <person name="Bernot A."/>
            <person name="Nicaud S."/>
            <person name="Jaffe D."/>
            <person name="Fisher S."/>
            <person name="Lutfalla G."/>
            <person name="Dossat C."/>
            <person name="Segurens B."/>
            <person name="Dasilva C."/>
            <person name="Salanoubat M."/>
            <person name="Levy M."/>
            <person name="Boudet N."/>
            <person name="Castellano S."/>
            <person name="Anthouard V."/>
            <person name="Jubin C."/>
            <person name="Castelli V."/>
            <person name="Katinka M."/>
            <person name="Vacherie B."/>
            <person name="Biemont C."/>
            <person name="Skalli Z."/>
            <person name="Cattolico L."/>
            <person name="Poulain J."/>
            <person name="De Berardinis V."/>
            <person name="Cruaud C."/>
            <person name="Duprat S."/>
            <person name="Brottier P."/>
            <person name="Coutanceau J.-P."/>
            <person name="Gouzy J."/>
            <person name="Parra G."/>
            <person name="Lardier G."/>
            <person name="Chapple C."/>
            <person name="McKernan K.J."/>
            <person name="McEwan P."/>
            <person name="Bosak S."/>
            <person name="Kellis M."/>
            <person name="Volff J.-N."/>
            <person name="Guigo R."/>
            <person name="Zody M.C."/>
            <person name="Mesirov J."/>
            <person name="Lindblad-Toh K."/>
            <person name="Birren B."/>
            <person name="Nusbaum C."/>
            <person name="Kahn D."/>
            <person name="Robinson-Rechavi M."/>
            <person name="Laudet V."/>
            <person name="Schachter V."/>
            <person name="Quetier F."/>
            <person name="Saurin W."/>
            <person name="Scarpelli C."/>
            <person name="Wincker P."/>
            <person name="Lander E.S."/>
            <person name="Weissenbach J."/>
            <person name="Roest Crollius H."/>
        </authorList>
    </citation>
    <scope>NUCLEOTIDE SEQUENCE [LARGE SCALE GENOMIC DNA]</scope>
</reference>
<gene>
    <name evidence="2" type="ORF">GSTENG00000418001</name>
</gene>
<dbReference type="AlphaFoldDB" id="Q4THR7"/>
<feature type="compositionally biased region" description="Polar residues" evidence="1">
    <location>
        <begin position="83"/>
        <end position="99"/>
    </location>
</feature>
<evidence type="ECO:0000313" key="2">
    <source>
        <dbReference type="EMBL" id="CAF87565.1"/>
    </source>
</evidence>
<dbReference type="EMBL" id="CAAE01002735">
    <property type="protein sequence ID" value="CAF87565.1"/>
    <property type="molecule type" value="Genomic_DNA"/>
</dbReference>
<proteinExistence type="predicted"/>
<name>Q4THR7_TETNG</name>
<dbReference type="KEGG" id="tng:GSTEN00000418G001"/>
<reference evidence="2" key="2">
    <citation type="submission" date="2004-02" db="EMBL/GenBank/DDBJ databases">
        <authorList>
            <consortium name="Genoscope"/>
            <consortium name="Whitehead Institute Centre for Genome Research"/>
        </authorList>
    </citation>
    <scope>NUCLEOTIDE SEQUENCE</scope>
</reference>
<organism evidence="2">
    <name type="scientific">Tetraodon nigroviridis</name>
    <name type="common">Spotted green pufferfish</name>
    <name type="synonym">Chelonodon nigroviridis</name>
    <dbReference type="NCBI Taxonomy" id="99883"/>
    <lineage>
        <taxon>Eukaryota</taxon>
        <taxon>Metazoa</taxon>
        <taxon>Chordata</taxon>
        <taxon>Craniata</taxon>
        <taxon>Vertebrata</taxon>
        <taxon>Euteleostomi</taxon>
        <taxon>Actinopterygii</taxon>
        <taxon>Neopterygii</taxon>
        <taxon>Teleostei</taxon>
        <taxon>Neoteleostei</taxon>
        <taxon>Acanthomorphata</taxon>
        <taxon>Eupercaria</taxon>
        <taxon>Tetraodontiformes</taxon>
        <taxon>Tetradontoidea</taxon>
        <taxon>Tetraodontidae</taxon>
        <taxon>Tetraodon</taxon>
    </lineage>
</organism>
<protein>
    <submittedName>
        <fullName evidence="2">(spotted green pufferfish) hypothetical protein</fullName>
    </submittedName>
</protein>
<feature type="non-terminal residue" evidence="2">
    <location>
        <position position="1"/>
    </location>
</feature>
<feature type="region of interest" description="Disordered" evidence="1">
    <location>
        <begin position="83"/>
        <end position="113"/>
    </location>
</feature>
<sequence length="229" mass="25079">QDLYLCLHGCPANQRIDFRNFRARAAEAQGSGRSRAGAAHRCCRRTLLPTSQPEPSARSGCRWRTCTFSPACSTCSPRATSTSPWRPTAPSRTLRCSTPTARGTTSLRRRRSRAARHRRPWGCSLSSASWLFSSGLSVAPSAFSGFAGCVLPACLSVRPTASFRSPPPLIPRSYLSSQVLSCGAALRPRKSPRPQRSFGYPPGMKPCIPTEVACRREAKQDDLLQNRIE</sequence>
<evidence type="ECO:0000256" key="1">
    <source>
        <dbReference type="SAM" id="MobiDB-lite"/>
    </source>
</evidence>